<accession>A0ABT1M451</accession>
<proteinExistence type="predicted"/>
<gene>
    <name evidence="2" type="ORF">NM203_17250</name>
</gene>
<evidence type="ECO:0000313" key="2">
    <source>
        <dbReference type="EMBL" id="MCP9273938.1"/>
    </source>
</evidence>
<comment type="caution">
    <text evidence="2">The sequence shown here is derived from an EMBL/GenBank/DDBJ whole genome shotgun (WGS) entry which is preliminary data.</text>
</comment>
<evidence type="ECO:0000256" key="1">
    <source>
        <dbReference type="SAM" id="MobiDB-lite"/>
    </source>
</evidence>
<sequence length="328" mass="35220">MADRAKVEQSVFDFLRPQLKRYREQSTDLTRATASSISKVAARADGVVTDRRRALRRAQQDLENCLCQEDANCSGFARRVQECEDALQRAIRGRELIELGRARFQHAQNKHTAQVDQLLIRAEKLVRTADERTTNFQKQSTYVPPSTVSAPGYKSSGGGGLSTGGSARSSDVGGFGGGSPGGGSGSSAGGSWRDIPGVSVPESFPAGFALIPISKIANGNPVTGVADFDNGQDVDALQWSSRALVAVVLPAMLKGGTPREYLADRDQREKRSGGQTFVASYDGFFGQHPMKLSPQSDGTFDLINGRHRLWLLENAGATHVPAWIGGGR</sequence>
<protein>
    <submittedName>
        <fullName evidence="2">Uncharacterized protein</fullName>
    </submittedName>
</protein>
<feature type="compositionally biased region" description="Gly residues" evidence="1">
    <location>
        <begin position="173"/>
        <end position="188"/>
    </location>
</feature>
<reference evidence="2 3" key="1">
    <citation type="submission" date="2022-06" db="EMBL/GenBank/DDBJ databases">
        <title>Mycolicibacterium sp. CAU 1645 isolated from seawater.</title>
        <authorList>
            <person name="Kim W."/>
        </authorList>
    </citation>
    <scope>NUCLEOTIDE SEQUENCE [LARGE SCALE GENOMIC DNA]</scope>
    <source>
        <strain evidence="2 3">CAU 1645</strain>
    </source>
</reference>
<organism evidence="2 3">
    <name type="scientific">Mycolicibacterium arenosum</name>
    <dbReference type="NCBI Taxonomy" id="2952157"/>
    <lineage>
        <taxon>Bacteria</taxon>
        <taxon>Bacillati</taxon>
        <taxon>Actinomycetota</taxon>
        <taxon>Actinomycetes</taxon>
        <taxon>Mycobacteriales</taxon>
        <taxon>Mycobacteriaceae</taxon>
        <taxon>Mycolicibacterium</taxon>
    </lineage>
</organism>
<keyword evidence="3" id="KW-1185">Reference proteome</keyword>
<feature type="compositionally biased region" description="Polar residues" evidence="1">
    <location>
        <begin position="136"/>
        <end position="148"/>
    </location>
</feature>
<evidence type="ECO:0000313" key="3">
    <source>
        <dbReference type="Proteomes" id="UP001651690"/>
    </source>
</evidence>
<dbReference type="EMBL" id="JANDBD010000007">
    <property type="protein sequence ID" value="MCP9273938.1"/>
    <property type="molecule type" value="Genomic_DNA"/>
</dbReference>
<dbReference type="RefSeq" id="WP_255061274.1">
    <property type="nucleotide sequence ID" value="NZ_JANDBD010000007.1"/>
</dbReference>
<name>A0ABT1M451_9MYCO</name>
<feature type="region of interest" description="Disordered" evidence="1">
    <location>
        <begin position="136"/>
        <end position="194"/>
    </location>
</feature>
<dbReference type="Proteomes" id="UP001651690">
    <property type="component" value="Unassembled WGS sequence"/>
</dbReference>